<feature type="compositionally biased region" description="Basic and acidic residues" evidence="1">
    <location>
        <begin position="305"/>
        <end position="314"/>
    </location>
</feature>
<evidence type="ECO:0000313" key="2">
    <source>
        <dbReference type="EMBL" id="PLW11626.1"/>
    </source>
</evidence>
<feature type="compositionally biased region" description="Low complexity" evidence="1">
    <location>
        <begin position="184"/>
        <end position="208"/>
    </location>
</feature>
<feature type="compositionally biased region" description="Polar residues" evidence="1">
    <location>
        <begin position="251"/>
        <end position="264"/>
    </location>
</feature>
<dbReference type="EMBL" id="PGCJ01001012">
    <property type="protein sequence ID" value="PLW11626.1"/>
    <property type="molecule type" value="Genomic_DNA"/>
</dbReference>
<gene>
    <name evidence="2" type="ORF">PCANC_27424</name>
</gene>
<organism evidence="2 3">
    <name type="scientific">Puccinia coronata f. sp. avenae</name>
    <dbReference type="NCBI Taxonomy" id="200324"/>
    <lineage>
        <taxon>Eukaryota</taxon>
        <taxon>Fungi</taxon>
        <taxon>Dikarya</taxon>
        <taxon>Basidiomycota</taxon>
        <taxon>Pucciniomycotina</taxon>
        <taxon>Pucciniomycetes</taxon>
        <taxon>Pucciniales</taxon>
        <taxon>Pucciniaceae</taxon>
        <taxon>Puccinia</taxon>
    </lineage>
</organism>
<evidence type="ECO:0000313" key="3">
    <source>
        <dbReference type="Proteomes" id="UP000235388"/>
    </source>
</evidence>
<feature type="compositionally biased region" description="Polar residues" evidence="1">
    <location>
        <begin position="78"/>
        <end position="87"/>
    </location>
</feature>
<feature type="compositionally biased region" description="Low complexity" evidence="1">
    <location>
        <begin position="234"/>
        <end position="245"/>
    </location>
</feature>
<proteinExistence type="predicted"/>
<keyword evidence="3" id="KW-1185">Reference proteome</keyword>
<name>A0A2N5SED8_9BASI</name>
<feature type="compositionally biased region" description="Polar residues" evidence="1">
    <location>
        <begin position="292"/>
        <end position="301"/>
    </location>
</feature>
<reference evidence="2 3" key="1">
    <citation type="submission" date="2017-11" db="EMBL/GenBank/DDBJ databases">
        <title>De novo assembly and phasing of dikaryotic genomes from two isolates of Puccinia coronata f. sp. avenae, the causal agent of oat crown rust.</title>
        <authorList>
            <person name="Miller M.E."/>
            <person name="Zhang Y."/>
            <person name="Omidvar V."/>
            <person name="Sperschneider J."/>
            <person name="Schwessinger B."/>
            <person name="Raley C."/>
            <person name="Palmer J.M."/>
            <person name="Garnica D."/>
            <person name="Upadhyaya N."/>
            <person name="Rathjen J."/>
            <person name="Taylor J.M."/>
            <person name="Park R.F."/>
            <person name="Dodds P.N."/>
            <person name="Hirsch C.D."/>
            <person name="Kianian S.F."/>
            <person name="Figueroa M."/>
        </authorList>
    </citation>
    <scope>NUCLEOTIDE SEQUENCE [LARGE SCALE GENOMIC DNA]</scope>
    <source>
        <strain evidence="2">12NC29</strain>
    </source>
</reference>
<protein>
    <submittedName>
        <fullName evidence="2">Uncharacterized protein</fullName>
    </submittedName>
</protein>
<feature type="region of interest" description="Disordered" evidence="1">
    <location>
        <begin position="183"/>
        <end position="314"/>
    </location>
</feature>
<dbReference type="OrthoDB" id="2500902at2759"/>
<accession>A0A2N5SED8</accession>
<feature type="compositionally biased region" description="Polar residues" evidence="1">
    <location>
        <begin position="1"/>
        <end position="16"/>
    </location>
</feature>
<feature type="region of interest" description="Disordered" evidence="1">
    <location>
        <begin position="129"/>
        <end position="152"/>
    </location>
</feature>
<evidence type="ECO:0000256" key="1">
    <source>
        <dbReference type="SAM" id="MobiDB-lite"/>
    </source>
</evidence>
<sequence>MPPSSDFPSGSSLEQLNSEEPDLDSKIVRLMITTDIPQREEGLHGSKFIECMDYSITSFQVDPRVKIAASKFAPSSGAPAQTCTASEPSGVPSHSAPHPISRGFGSLIRKISMRSPPKRELAYSPSTGLVKVQPQSHSPSLGAAGNLCRKTSNKSTRHMSALIIDHGKTELWRAGTGKKTFTASCSPNSATSPLSSLSSSTSSSSTHSRVLKPHQANQDSLSEIELGRSIPQRSNSTTQNSISQSLPVRSPSKSSKNTQGQTFEVLSRSRFMKRSNSSSRHEALNGKHATPPSLSILSKSTSLRRHTENLTDRM</sequence>
<feature type="region of interest" description="Disordered" evidence="1">
    <location>
        <begin position="74"/>
        <end position="100"/>
    </location>
</feature>
<feature type="region of interest" description="Disordered" evidence="1">
    <location>
        <begin position="1"/>
        <end position="24"/>
    </location>
</feature>
<dbReference type="Proteomes" id="UP000235388">
    <property type="component" value="Unassembled WGS sequence"/>
</dbReference>
<dbReference type="AlphaFoldDB" id="A0A2N5SED8"/>
<comment type="caution">
    <text evidence="2">The sequence shown here is derived from an EMBL/GenBank/DDBJ whole genome shotgun (WGS) entry which is preliminary data.</text>
</comment>